<reference evidence="1 2" key="1">
    <citation type="submission" date="2018-03" db="EMBL/GenBank/DDBJ databases">
        <title>The ancient ancestry and fast evolution of plastids.</title>
        <authorList>
            <person name="Moore K.R."/>
            <person name="Magnabosco C."/>
            <person name="Momper L."/>
            <person name="Gold D.A."/>
            <person name="Bosak T."/>
            <person name="Fournier G.P."/>
        </authorList>
    </citation>
    <scope>NUCLEOTIDE SEQUENCE [LARGE SCALE GENOMIC DNA]</scope>
    <source>
        <strain evidence="1 2">CCALA 016</strain>
    </source>
</reference>
<dbReference type="CDD" id="cd00657">
    <property type="entry name" value="Ferritin_like"/>
    <property type="match status" value="1"/>
</dbReference>
<dbReference type="SUPFAM" id="SSF47240">
    <property type="entry name" value="Ferritin-like"/>
    <property type="match status" value="1"/>
</dbReference>
<evidence type="ECO:0000313" key="1">
    <source>
        <dbReference type="EMBL" id="PSF32645.1"/>
    </source>
</evidence>
<dbReference type="InterPro" id="IPR009078">
    <property type="entry name" value="Ferritin-like_SF"/>
</dbReference>
<dbReference type="OrthoDB" id="420095at2"/>
<accession>A0A2T1LSC3</accession>
<comment type="caution">
    <text evidence="1">The sequence shown here is derived from an EMBL/GenBank/DDBJ whole genome shotgun (WGS) entry which is preliminary data.</text>
</comment>
<sequence>MNLYTSILHTLGSGATAFIMARNLCDPQTRPNTLASLQLAESGAVPFLETLQQRAIQEGDQWLAEKLARHASDERRHGQIFAQALKRMGKEVIDPKQLAQQNSQERRSPFFDAFFDGYTREELKADNIDWAVFMGSTYILELDACNDFFRMARVLGEKDAALKKGIFSVAQDEKGHAAYLYEAMQRRLSTPQVETLIDEWRTRKINAVMAMVKNYIEKGTSQRSLVTEGTPNQAEMELASVA</sequence>
<dbReference type="InterPro" id="IPR012347">
    <property type="entry name" value="Ferritin-like"/>
</dbReference>
<reference evidence="1 2" key="2">
    <citation type="submission" date="2018-03" db="EMBL/GenBank/DDBJ databases">
        <authorList>
            <person name="Keele B.F."/>
        </authorList>
    </citation>
    <scope>NUCLEOTIDE SEQUENCE [LARGE SCALE GENOMIC DNA]</scope>
    <source>
        <strain evidence="1 2">CCALA 016</strain>
    </source>
</reference>
<name>A0A2T1LSC3_9CHRO</name>
<protein>
    <submittedName>
        <fullName evidence="1">Rubrerythrin family protein</fullName>
    </submittedName>
</protein>
<keyword evidence="2" id="KW-1185">Reference proteome</keyword>
<dbReference type="Gene3D" id="1.20.1260.10">
    <property type="match status" value="1"/>
</dbReference>
<dbReference type="AlphaFoldDB" id="A0A2T1LSC3"/>
<dbReference type="EMBL" id="PXOH01000036">
    <property type="protein sequence ID" value="PSF32645.1"/>
    <property type="molecule type" value="Genomic_DNA"/>
</dbReference>
<dbReference type="Proteomes" id="UP000239001">
    <property type="component" value="Unassembled WGS sequence"/>
</dbReference>
<evidence type="ECO:0000313" key="2">
    <source>
        <dbReference type="Proteomes" id="UP000239001"/>
    </source>
</evidence>
<dbReference type="RefSeq" id="WP_106458910.1">
    <property type="nucleotide sequence ID" value="NZ_PXOH01000036.1"/>
</dbReference>
<organism evidence="1 2">
    <name type="scientific">Aphanothece hegewaldii CCALA 016</name>
    <dbReference type="NCBI Taxonomy" id="2107694"/>
    <lineage>
        <taxon>Bacteria</taxon>
        <taxon>Bacillati</taxon>
        <taxon>Cyanobacteriota</taxon>
        <taxon>Cyanophyceae</taxon>
        <taxon>Oscillatoriophycideae</taxon>
        <taxon>Chroococcales</taxon>
        <taxon>Aphanothecaceae</taxon>
        <taxon>Aphanothece</taxon>
    </lineage>
</organism>
<gene>
    <name evidence="1" type="ORF">C7H19_21175</name>
</gene>
<proteinExistence type="predicted"/>